<sequence length="270" mass="29660">MYPGQPTTCDYCGAEMGPVRRSILRHCGKLACMSEDARTASARLAAELDETAARRRKRFREARPDLLERVAQEAGCAPEQVRIEPMPHYPPNMVPLDEERRATFLAHLDEVLAQAFATTPEEAAREYPPHPVDPGEPPQATPACATCRGFCCRPGGKHNAFLTLAVIQGFRVADPDIGADTLRDRYEERLSDSIAEGGCVFAGPEGCTLERSWRAPICNRFHCGTLSRSLDRMKADPPEGPVVFPGFTEGGGMGVVSVMEQDGSWRELEE</sequence>
<evidence type="ECO:0000313" key="2">
    <source>
        <dbReference type="Proteomes" id="UP000184932"/>
    </source>
</evidence>
<keyword evidence="2" id="KW-1185">Reference proteome</keyword>
<proteinExistence type="predicted"/>
<dbReference type="OrthoDB" id="5421259at2"/>
<protein>
    <submittedName>
        <fullName evidence="1">Uncharacterized protein</fullName>
    </submittedName>
</protein>
<dbReference type="AlphaFoldDB" id="A0A1N6FJB5"/>
<reference evidence="2" key="1">
    <citation type="submission" date="2016-11" db="EMBL/GenBank/DDBJ databases">
        <authorList>
            <person name="Varghese N."/>
            <person name="Submissions S."/>
        </authorList>
    </citation>
    <scope>NUCLEOTIDE SEQUENCE [LARGE SCALE GENOMIC DNA]</scope>
    <source>
        <strain evidence="2">DSM 29440</strain>
    </source>
</reference>
<evidence type="ECO:0000313" key="1">
    <source>
        <dbReference type="EMBL" id="SIN95334.1"/>
    </source>
</evidence>
<dbReference type="RefSeq" id="WP_074255804.1">
    <property type="nucleotide sequence ID" value="NZ_FSRL01000001.1"/>
</dbReference>
<dbReference type="EMBL" id="FSRL01000001">
    <property type="protein sequence ID" value="SIN95334.1"/>
    <property type="molecule type" value="Genomic_DNA"/>
</dbReference>
<dbReference type="Proteomes" id="UP000184932">
    <property type="component" value="Unassembled WGS sequence"/>
</dbReference>
<gene>
    <name evidence="1" type="ORF">SAMN05444002_1714</name>
</gene>
<accession>A0A1N6FJB5</accession>
<name>A0A1N6FJB5_9RHOB</name>
<organism evidence="1 2">
    <name type="scientific">Vannielia litorea</name>
    <dbReference type="NCBI Taxonomy" id="1217970"/>
    <lineage>
        <taxon>Bacteria</taxon>
        <taxon>Pseudomonadati</taxon>
        <taxon>Pseudomonadota</taxon>
        <taxon>Alphaproteobacteria</taxon>
        <taxon>Rhodobacterales</taxon>
        <taxon>Paracoccaceae</taxon>
        <taxon>Vannielia</taxon>
    </lineage>
</organism>